<organism evidence="2">
    <name type="scientific">Desulfatirhabdium butyrativorans</name>
    <dbReference type="NCBI Taxonomy" id="340467"/>
    <lineage>
        <taxon>Bacteria</taxon>
        <taxon>Pseudomonadati</taxon>
        <taxon>Thermodesulfobacteriota</taxon>
        <taxon>Desulfobacteria</taxon>
        <taxon>Desulfobacterales</taxon>
        <taxon>Desulfatirhabdiaceae</taxon>
        <taxon>Desulfatirhabdium</taxon>
    </lineage>
</organism>
<evidence type="ECO:0000313" key="2">
    <source>
        <dbReference type="EMBL" id="HGU33670.1"/>
    </source>
</evidence>
<dbReference type="PANTHER" id="PTHR38755">
    <property type="entry name" value="5,10-METHYLENETETRAHYDROFOLATE REDUCTASE"/>
    <property type="match status" value="1"/>
</dbReference>
<evidence type="ECO:0000259" key="1">
    <source>
        <dbReference type="Pfam" id="PF12225"/>
    </source>
</evidence>
<sequence>MIVAKRKPFDEIKSLIQGYKKILNVGCGTCVAVCLTGGEKEVSVLNAEIDMARKLANDPIVIDGFTIERQCDREYLAALDSKVDHYEALLSMACGAGIQFLAERYPHIPVLPAVDTTFIGVNQDVGWYEERCRSCSSCVLGWTGGICPVTMCAKGLYNGPCGGTNKGSCEIDSEQPCAWYMIYERLKKQNRLECIMKLAEPTEWANQVPRTLIQPGYKKPEKKA</sequence>
<dbReference type="Pfam" id="PF12225">
    <property type="entry name" value="DUF5981"/>
    <property type="match status" value="1"/>
</dbReference>
<dbReference type="InterPro" id="IPR022026">
    <property type="entry name" value="DUF5981"/>
</dbReference>
<dbReference type="AlphaFoldDB" id="A0A7C4VQZ6"/>
<comment type="caution">
    <text evidence="2">The sequence shown here is derived from an EMBL/GenBank/DDBJ whole genome shotgun (WGS) entry which is preliminary data.</text>
</comment>
<dbReference type="EMBL" id="DSUH01000288">
    <property type="protein sequence ID" value="HGU33670.1"/>
    <property type="molecule type" value="Genomic_DNA"/>
</dbReference>
<proteinExistence type="predicted"/>
<feature type="domain" description="Methylene-tetrahydrofolate reductase C-terminal-like" evidence="1">
    <location>
        <begin position="112"/>
        <end position="204"/>
    </location>
</feature>
<dbReference type="PANTHER" id="PTHR38755:SF1">
    <property type="entry name" value="METHYLENE-TETRAHYDROFOLATE REDUCTASE C-TERMINAL DOMAIN-CONTAINING PROTEIN"/>
    <property type="match status" value="1"/>
</dbReference>
<name>A0A7C4VQZ6_9BACT</name>
<accession>A0A7C4VQZ6</accession>
<gene>
    <name evidence="2" type="ORF">ENS29_12575</name>
</gene>
<protein>
    <recommendedName>
        <fullName evidence="1">Methylene-tetrahydrofolate reductase C-terminal-like domain-containing protein</fullName>
    </recommendedName>
</protein>
<reference evidence="2" key="1">
    <citation type="journal article" date="2020" name="mSystems">
        <title>Genome- and Community-Level Interaction Insights into Carbon Utilization and Element Cycling Functions of Hydrothermarchaeota in Hydrothermal Sediment.</title>
        <authorList>
            <person name="Zhou Z."/>
            <person name="Liu Y."/>
            <person name="Xu W."/>
            <person name="Pan J."/>
            <person name="Luo Z.H."/>
            <person name="Li M."/>
        </authorList>
    </citation>
    <scope>NUCLEOTIDE SEQUENCE [LARGE SCALE GENOMIC DNA]</scope>
    <source>
        <strain evidence="2">SpSt-477</strain>
    </source>
</reference>